<keyword evidence="10" id="KW-1185">Reference proteome</keyword>
<evidence type="ECO:0000259" key="8">
    <source>
        <dbReference type="Pfam" id="PF00850"/>
    </source>
</evidence>
<keyword evidence="4" id="KW-0805">Transcription regulation</keyword>
<evidence type="ECO:0000256" key="1">
    <source>
        <dbReference type="ARBA" id="ARBA00012111"/>
    </source>
</evidence>
<dbReference type="Proteomes" id="UP000794436">
    <property type="component" value="Unassembled WGS sequence"/>
</dbReference>
<evidence type="ECO:0000256" key="3">
    <source>
        <dbReference type="ARBA" id="ARBA00022853"/>
    </source>
</evidence>
<dbReference type="GO" id="GO:0040029">
    <property type="term" value="P:epigenetic regulation of gene expression"/>
    <property type="evidence" value="ECO:0007669"/>
    <property type="project" value="TreeGrafter"/>
</dbReference>
<feature type="active site" description="Proton acceptor" evidence="5">
    <location>
        <position position="173"/>
    </location>
</feature>
<dbReference type="PIRSF" id="PIRSF037913">
    <property type="entry name" value="His_deacetylse_1"/>
    <property type="match status" value="1"/>
</dbReference>
<dbReference type="InterPro" id="IPR000286">
    <property type="entry name" value="HDACs"/>
</dbReference>
<feature type="binding site" evidence="7">
    <location>
        <position position="212"/>
    </location>
    <ligand>
        <name>a divalent metal cation</name>
        <dbReference type="ChEBI" id="CHEBI:60240"/>
    </ligand>
</feature>
<dbReference type="InterPro" id="IPR037138">
    <property type="entry name" value="His_deacetylse_dom_sf"/>
</dbReference>
<gene>
    <name evidence="9" type="ORF">Poli38472_005321</name>
</gene>
<dbReference type="AlphaFoldDB" id="A0A8K1CGR5"/>
<accession>A0A8K1CGR5</accession>
<dbReference type="GO" id="GO:0141221">
    <property type="term" value="F:histone deacetylase activity, hydrolytic mechanism"/>
    <property type="evidence" value="ECO:0007669"/>
    <property type="project" value="UniProtKB-EC"/>
</dbReference>
<feature type="binding site" evidence="6">
    <location>
        <position position="181"/>
    </location>
    <ligand>
        <name>substrate</name>
    </ligand>
</feature>
<dbReference type="Gene3D" id="3.40.800.20">
    <property type="entry name" value="Histone deacetylase domain"/>
    <property type="match status" value="1"/>
</dbReference>
<feature type="binding site" evidence="7">
    <location>
        <position position="301"/>
    </location>
    <ligand>
        <name>a divalent metal cation</name>
        <dbReference type="ChEBI" id="CHEBI:60240"/>
    </ligand>
</feature>
<keyword evidence="3 4" id="KW-0156">Chromatin regulator</keyword>
<feature type="binding site" evidence="7">
    <location>
        <position position="214"/>
    </location>
    <ligand>
        <name>a divalent metal cation</name>
        <dbReference type="ChEBI" id="CHEBI:60240"/>
    </ligand>
</feature>
<comment type="subcellular location">
    <subcellularLocation>
        <location evidence="4">Nucleus</location>
    </subcellularLocation>
</comment>
<feature type="binding site" evidence="6">
    <location>
        <position position="340"/>
    </location>
    <ligand>
        <name>substrate</name>
    </ligand>
</feature>
<keyword evidence="4" id="KW-0804">Transcription</keyword>
<evidence type="ECO:0000256" key="4">
    <source>
        <dbReference type="PIRNR" id="PIRNR037913"/>
    </source>
</evidence>
<protein>
    <recommendedName>
        <fullName evidence="1 4">Histone deacetylase</fullName>
        <ecNumber evidence="1 4">3.5.1.98</ecNumber>
    </recommendedName>
</protein>
<dbReference type="PANTHER" id="PTHR10625">
    <property type="entry name" value="HISTONE DEACETYLASE HDAC1-RELATED"/>
    <property type="match status" value="1"/>
</dbReference>
<evidence type="ECO:0000256" key="6">
    <source>
        <dbReference type="PIRSR" id="PIRSR037913-2"/>
    </source>
</evidence>
<dbReference type="SUPFAM" id="SSF52768">
    <property type="entry name" value="Arginase/deacetylase"/>
    <property type="match status" value="1"/>
</dbReference>
<evidence type="ECO:0000313" key="10">
    <source>
        <dbReference type="Proteomes" id="UP000794436"/>
    </source>
</evidence>
<dbReference type="EMBL" id="SPLM01000073">
    <property type="protein sequence ID" value="TMW62703.1"/>
    <property type="molecule type" value="Genomic_DNA"/>
</dbReference>
<name>A0A8K1CGR5_PYTOL</name>
<dbReference type="Pfam" id="PF00850">
    <property type="entry name" value="Hist_deacetyl"/>
    <property type="match status" value="1"/>
</dbReference>
<dbReference type="OrthoDB" id="73273at2759"/>
<dbReference type="PANTHER" id="PTHR10625:SF10">
    <property type="entry name" value="HISTONE DEACETYLASE HDAC1"/>
    <property type="match status" value="1"/>
</dbReference>
<dbReference type="InterPro" id="IPR003084">
    <property type="entry name" value="HDAC_I/II"/>
</dbReference>
<feature type="domain" description="Histone deacetylase" evidence="8">
    <location>
        <begin position="27"/>
        <end position="355"/>
    </location>
</feature>
<dbReference type="InterPro" id="IPR023696">
    <property type="entry name" value="Ureohydrolase_dom_sf"/>
</dbReference>
<dbReference type="GO" id="GO:0046872">
    <property type="term" value="F:metal ion binding"/>
    <property type="evidence" value="ECO:0007669"/>
    <property type="project" value="UniProtKB-KW"/>
</dbReference>
<keyword evidence="2 4" id="KW-0378">Hydrolase</keyword>
<comment type="catalytic activity">
    <reaction evidence="4">
        <text>N(6)-acetyl-L-lysyl-[histone] + H2O = L-lysyl-[histone] + acetate</text>
        <dbReference type="Rhea" id="RHEA:58196"/>
        <dbReference type="Rhea" id="RHEA-COMP:9845"/>
        <dbReference type="Rhea" id="RHEA-COMP:11338"/>
        <dbReference type="ChEBI" id="CHEBI:15377"/>
        <dbReference type="ChEBI" id="CHEBI:29969"/>
        <dbReference type="ChEBI" id="CHEBI:30089"/>
        <dbReference type="ChEBI" id="CHEBI:61930"/>
        <dbReference type="EC" id="3.5.1.98"/>
    </reaction>
</comment>
<keyword evidence="7" id="KW-0479">Metal-binding</keyword>
<dbReference type="InterPro" id="IPR023801">
    <property type="entry name" value="His_deacetylse_dom"/>
</dbReference>
<evidence type="ECO:0000256" key="5">
    <source>
        <dbReference type="PIRSR" id="PIRSR037913-1"/>
    </source>
</evidence>
<dbReference type="GO" id="GO:0000118">
    <property type="term" value="C:histone deacetylase complex"/>
    <property type="evidence" value="ECO:0007669"/>
    <property type="project" value="UniProtKB-ARBA"/>
</dbReference>
<feature type="binding site" evidence="6">
    <location>
        <position position="119"/>
    </location>
    <ligand>
        <name>substrate</name>
    </ligand>
</feature>
<proteinExistence type="inferred from homology"/>
<sequence length="430" mass="47502">METNGTRAVVFIHSEAYFRVLERLPVHPKREEKVLALLRALSRARDKQEEDGDEEENESVACFGMQFVAPSKATYDELTRFHSKAYVDALQSSSGDQEANAAAQEQLLKVREEFNLVDDAYVFPGLYEYCQYVAGASITAADALRHLIHTHRQEEKEDTPAPVVVNLGGGRHHAMRSQASGFCYVNDVVLGIQRLLRPGDGRLDRVLCIDIDVHHGDGVQEAFYFSRNVTTMSFHLFEPTFFPGTGNQDETGIGRGKNHNINVPLRRGITDDQFTALFNRIVEQAVVSVSPQAIVLVCGVDTLAKDDLGGFNMTSQGVTNCVKKLLSTKLPLLLLGGGGYSGADACKCLAAVVTTIVSPSLYVLEQDIPEHDYYEEYGPEFRMATKTVIHRPNQNTVDSLAAVGDQAILILQSAQASEANRQQEPSKRKR</sequence>
<evidence type="ECO:0000256" key="7">
    <source>
        <dbReference type="PIRSR" id="PIRSR037913-3"/>
    </source>
</evidence>
<comment type="caution">
    <text evidence="9">The sequence shown here is derived from an EMBL/GenBank/DDBJ whole genome shotgun (WGS) entry which is preliminary data.</text>
</comment>
<organism evidence="9 10">
    <name type="scientific">Pythium oligandrum</name>
    <name type="common">Mycoparasitic fungus</name>
    <dbReference type="NCBI Taxonomy" id="41045"/>
    <lineage>
        <taxon>Eukaryota</taxon>
        <taxon>Sar</taxon>
        <taxon>Stramenopiles</taxon>
        <taxon>Oomycota</taxon>
        <taxon>Peronosporomycetes</taxon>
        <taxon>Pythiales</taxon>
        <taxon>Pythiaceae</taxon>
        <taxon>Pythium</taxon>
    </lineage>
</organism>
<evidence type="ECO:0000256" key="2">
    <source>
        <dbReference type="ARBA" id="ARBA00022801"/>
    </source>
</evidence>
<dbReference type="EC" id="3.5.1.98" evidence="1 4"/>
<dbReference type="PRINTS" id="PR01270">
    <property type="entry name" value="HDASUPER"/>
</dbReference>
<evidence type="ECO:0000313" key="9">
    <source>
        <dbReference type="EMBL" id="TMW62703.1"/>
    </source>
</evidence>
<comment type="similarity">
    <text evidence="4">Belongs to the histone deacetylase family. HD Type 1 subfamily.</text>
</comment>
<reference evidence="9" key="1">
    <citation type="submission" date="2019-03" db="EMBL/GenBank/DDBJ databases">
        <title>Long read genome sequence of the mycoparasitic Pythium oligandrum ATCC 38472 isolated from sugarbeet rhizosphere.</title>
        <authorList>
            <person name="Gaulin E."/>
        </authorList>
    </citation>
    <scope>NUCLEOTIDE SEQUENCE</scope>
    <source>
        <strain evidence="9">ATCC 38472_TT</strain>
    </source>
</reference>
<keyword evidence="4" id="KW-0539">Nucleus</keyword>